<reference evidence="5 6" key="2">
    <citation type="journal article" date="2021" name="Int. J. Syst. Evol. Microbiol.">
        <title>Isolation and Polyphasic Characterization of Desulfuromonas versatilis sp. Nov., an Electrogenic Bacteria Capable of Versatile Metabolism Isolated from a Graphene Oxide-Reducing Enrichment Culture.</title>
        <authorList>
            <person name="Xie L."/>
            <person name="Yoshida N."/>
            <person name="Ishii S."/>
            <person name="Meng L."/>
        </authorList>
    </citation>
    <scope>NUCLEOTIDE SEQUENCE [LARGE SCALE GENOMIC DNA]</scope>
    <source>
        <strain evidence="5 6">NIT-T3</strain>
    </source>
</reference>
<dbReference type="Proteomes" id="UP001319827">
    <property type="component" value="Chromosome"/>
</dbReference>
<dbReference type="EMBL" id="AP024355">
    <property type="protein sequence ID" value="BCR07010.1"/>
    <property type="molecule type" value="Genomic_DNA"/>
</dbReference>
<accession>A0ABN6E3S6</accession>
<dbReference type="Pfam" id="PF23981">
    <property type="entry name" value="DUF7305"/>
    <property type="match status" value="1"/>
</dbReference>
<keyword evidence="2" id="KW-0732">Signal</keyword>
<sequence length="429" mass="44810">MLTALLMMAMLTASGVAATRTTLTELQIAGNEKVNSTAFYQAEAGIEYGRWMVQNGLDKEALTAPDETLIDLESIDADDEETYVRLSFDPPDEYNFRVNLVISGDYPDNVFAFSSTGEGAHAASSTVSASFGRDVANVLTYAAFGNSGVDLKSNAAVYSYTSSCGDTPVSDPSPTDSTGAGDIGSNAEVSIKNNTFIDGDVVLGASDDGTTATLSSTGTPTVTGETGVTVDQVDPDPLGAAEGDLADTFTAVAADNDNAAAGITGTELSLASASSSASKNKYSDSSTASTTTSTLTLTAGDYYFTDITLNNGAELIIDTSAGAVNIYLSGGLEAKNGSEINIQGDPSDFTIFSDSTDALVFKHGSDFKGVIYAPYAKVEMKNSADFYGAIFADEVQLHSSGEIWYDECLAAVYQKVNSEITPLSWRQDQ</sequence>
<evidence type="ECO:0000259" key="3">
    <source>
        <dbReference type="Pfam" id="PF14341"/>
    </source>
</evidence>
<feature type="region of interest" description="Disordered" evidence="1">
    <location>
        <begin position="211"/>
        <end position="232"/>
    </location>
</feature>
<gene>
    <name evidence="5" type="ORF">DESUT3_40790</name>
</gene>
<dbReference type="InterPro" id="IPR055729">
    <property type="entry name" value="DUF7305"/>
</dbReference>
<evidence type="ECO:0000259" key="4">
    <source>
        <dbReference type="Pfam" id="PF23981"/>
    </source>
</evidence>
<evidence type="ECO:0000256" key="2">
    <source>
        <dbReference type="SAM" id="SignalP"/>
    </source>
</evidence>
<protein>
    <recommendedName>
        <fullName evidence="7">Type 4 fimbrial biogenesis protein PilX N-terminal domain-containing protein</fullName>
    </recommendedName>
</protein>
<evidence type="ECO:0008006" key="7">
    <source>
        <dbReference type="Google" id="ProtNLM"/>
    </source>
</evidence>
<name>A0ABN6E3S6_9BACT</name>
<feature type="domain" description="Type 4 fimbrial biogenesis protein PilX N-terminal" evidence="3">
    <location>
        <begin position="3"/>
        <end position="47"/>
    </location>
</feature>
<dbReference type="Pfam" id="PF14341">
    <property type="entry name" value="PilX_N"/>
    <property type="match status" value="1"/>
</dbReference>
<feature type="compositionally biased region" description="Low complexity" evidence="1">
    <location>
        <begin position="211"/>
        <end position="230"/>
    </location>
</feature>
<feature type="chain" id="PRO_5046176958" description="Type 4 fimbrial biogenesis protein PilX N-terminal domain-containing protein" evidence="2">
    <location>
        <begin position="19"/>
        <end position="429"/>
    </location>
</feature>
<evidence type="ECO:0000313" key="6">
    <source>
        <dbReference type="Proteomes" id="UP001319827"/>
    </source>
</evidence>
<feature type="domain" description="DUF7305" evidence="4">
    <location>
        <begin position="322"/>
        <end position="410"/>
    </location>
</feature>
<reference evidence="5 6" key="1">
    <citation type="journal article" date="2016" name="C (Basel)">
        <title>Selective Growth of and Electricity Production by Marine Exoelectrogenic Bacteria in Self-Aggregated Hydrogel of Microbially Reduced Graphene Oxide.</title>
        <authorList>
            <person name="Yoshida N."/>
            <person name="Goto Y."/>
            <person name="Miyata Y."/>
        </authorList>
    </citation>
    <scope>NUCLEOTIDE SEQUENCE [LARGE SCALE GENOMIC DNA]</scope>
    <source>
        <strain evidence="5 6">NIT-T3</strain>
    </source>
</reference>
<dbReference type="InterPro" id="IPR025746">
    <property type="entry name" value="PilX_N_dom"/>
</dbReference>
<proteinExistence type="predicted"/>
<evidence type="ECO:0000256" key="1">
    <source>
        <dbReference type="SAM" id="MobiDB-lite"/>
    </source>
</evidence>
<feature type="signal peptide" evidence="2">
    <location>
        <begin position="1"/>
        <end position="18"/>
    </location>
</feature>
<keyword evidence="6" id="KW-1185">Reference proteome</keyword>
<evidence type="ECO:0000313" key="5">
    <source>
        <dbReference type="EMBL" id="BCR07010.1"/>
    </source>
</evidence>
<organism evidence="5 6">
    <name type="scientific">Desulfuromonas versatilis</name>
    <dbReference type="NCBI Taxonomy" id="2802975"/>
    <lineage>
        <taxon>Bacteria</taxon>
        <taxon>Pseudomonadati</taxon>
        <taxon>Thermodesulfobacteriota</taxon>
        <taxon>Desulfuromonadia</taxon>
        <taxon>Desulfuromonadales</taxon>
        <taxon>Desulfuromonadaceae</taxon>
        <taxon>Desulfuromonas</taxon>
    </lineage>
</organism>